<evidence type="ECO:0000313" key="2">
    <source>
        <dbReference type="Proteomes" id="UP000238701"/>
    </source>
</evidence>
<organism evidence="1 2">
    <name type="scientific">Candidatus Sulfotelmatobacter kueseliae</name>
    <dbReference type="NCBI Taxonomy" id="2042962"/>
    <lineage>
        <taxon>Bacteria</taxon>
        <taxon>Pseudomonadati</taxon>
        <taxon>Acidobacteriota</taxon>
        <taxon>Terriglobia</taxon>
        <taxon>Terriglobales</taxon>
        <taxon>Candidatus Korobacteraceae</taxon>
        <taxon>Candidatus Sulfotelmatobacter</taxon>
    </lineage>
</organism>
<name>A0A2U3KJ10_9BACT</name>
<accession>A0A2U3KJ10</accession>
<reference evidence="2" key="1">
    <citation type="submission" date="2018-02" db="EMBL/GenBank/DDBJ databases">
        <authorList>
            <person name="Hausmann B."/>
        </authorList>
    </citation>
    <scope>NUCLEOTIDE SEQUENCE [LARGE SCALE GENOMIC DNA]</scope>
    <source>
        <strain evidence="2">Peat soil MAG SbA1</strain>
    </source>
</reference>
<sequence length="61" mass="6811">MSPFFVMKLDQYRHIVSGLRLPLGLGMGVTVERLEAWITELVACNFRCLQGLNGTKGIWGS</sequence>
<protein>
    <submittedName>
        <fullName evidence="1">Uncharacterized protein</fullName>
    </submittedName>
</protein>
<dbReference type="EMBL" id="OMOD01000121">
    <property type="protein sequence ID" value="SPF39658.1"/>
    <property type="molecule type" value="Genomic_DNA"/>
</dbReference>
<evidence type="ECO:0000313" key="1">
    <source>
        <dbReference type="EMBL" id="SPF39658.1"/>
    </source>
</evidence>
<dbReference type="AlphaFoldDB" id="A0A2U3KJ10"/>
<gene>
    <name evidence="1" type="ORF">SBA1_290020</name>
</gene>
<dbReference type="Proteomes" id="UP000238701">
    <property type="component" value="Unassembled WGS sequence"/>
</dbReference>
<proteinExistence type="predicted"/>